<reference evidence="1 2" key="1">
    <citation type="submission" date="2020-06" db="EMBL/GenBank/DDBJ databases">
        <title>Novosphingobium sp. strain 502str22.</title>
        <authorList>
            <person name="Chen J."/>
            <person name="Zhu S."/>
            <person name="Yang J."/>
        </authorList>
    </citation>
    <scope>NUCLEOTIDE SEQUENCE [LARGE SCALE GENOMIC DNA]</scope>
    <source>
        <strain evidence="1 2">502str22</strain>
        <plasmid evidence="1 2">unnamed1</plasmid>
    </source>
</reference>
<sequence length="80" mass="8152">MQNIAPIDRRSFMGLTSLAFSGLALSGCATSSLSRSSIAAGYGPLEADPRQLLDLPRGFSYRVISALGVNGGAKVGHGAA</sequence>
<dbReference type="InterPro" id="IPR006311">
    <property type="entry name" value="TAT_signal"/>
</dbReference>
<accession>A0ABX8EB83</accession>
<dbReference type="RefSeq" id="WP_213504633.1">
    <property type="nucleotide sequence ID" value="NZ_CP054857.1"/>
</dbReference>
<protein>
    <submittedName>
        <fullName evidence="1">Uncharacterized protein</fullName>
    </submittedName>
</protein>
<keyword evidence="1" id="KW-0614">Plasmid</keyword>
<name>A0ABX8EB83_9SPHN</name>
<dbReference type="EMBL" id="CP054857">
    <property type="protein sequence ID" value="QVM86394.1"/>
    <property type="molecule type" value="Genomic_DNA"/>
</dbReference>
<organism evidence="1 2">
    <name type="scientific">Novosphingobium decolorationis</name>
    <dbReference type="NCBI Taxonomy" id="2698673"/>
    <lineage>
        <taxon>Bacteria</taxon>
        <taxon>Pseudomonadati</taxon>
        <taxon>Pseudomonadota</taxon>
        <taxon>Alphaproteobacteria</taxon>
        <taxon>Sphingomonadales</taxon>
        <taxon>Sphingomonadaceae</taxon>
        <taxon>Novosphingobium</taxon>
    </lineage>
</organism>
<proteinExistence type="predicted"/>
<dbReference type="Proteomes" id="UP000677126">
    <property type="component" value="Plasmid unnamed1"/>
</dbReference>
<evidence type="ECO:0000313" key="1">
    <source>
        <dbReference type="EMBL" id="QVM86394.1"/>
    </source>
</evidence>
<keyword evidence="2" id="KW-1185">Reference proteome</keyword>
<geneLocation type="plasmid" evidence="1 2">
    <name>unnamed1</name>
</geneLocation>
<gene>
    <name evidence="1" type="ORF">HT578_21485</name>
</gene>
<dbReference type="PROSITE" id="PS51318">
    <property type="entry name" value="TAT"/>
    <property type="match status" value="1"/>
</dbReference>
<evidence type="ECO:0000313" key="2">
    <source>
        <dbReference type="Proteomes" id="UP000677126"/>
    </source>
</evidence>